<dbReference type="AlphaFoldDB" id="A0AAD7ZM74"/>
<sequence length="98" mass="11108">RTGRIQYTVSKVTMEPYSNEEYANMHFMYGRANGNAREAARLVHQRLKENGGFTHGRAFTLETKLTSLTGYLLKGGLKKVLDELLAVETLDKDTHFVT</sequence>
<feature type="non-terminal residue" evidence="1">
    <location>
        <position position="98"/>
    </location>
</feature>
<dbReference type="Proteomes" id="UP001233999">
    <property type="component" value="Unassembled WGS sequence"/>
</dbReference>
<comment type="caution">
    <text evidence="1">The sequence shown here is derived from an EMBL/GenBank/DDBJ whole genome shotgun (WGS) entry which is preliminary data.</text>
</comment>
<reference evidence="1" key="1">
    <citation type="journal article" date="2023" name="IScience">
        <title>Live-bearing cockroach genome reveals convergent evolutionary mechanisms linked to viviparity in insects and beyond.</title>
        <authorList>
            <person name="Fouks B."/>
            <person name="Harrison M.C."/>
            <person name="Mikhailova A.A."/>
            <person name="Marchal E."/>
            <person name="English S."/>
            <person name="Carruthers M."/>
            <person name="Jennings E.C."/>
            <person name="Chiamaka E.L."/>
            <person name="Frigard R.A."/>
            <person name="Pippel M."/>
            <person name="Attardo G.M."/>
            <person name="Benoit J.B."/>
            <person name="Bornberg-Bauer E."/>
            <person name="Tobe S.S."/>
        </authorList>
    </citation>
    <scope>NUCLEOTIDE SEQUENCE</scope>
    <source>
        <strain evidence="1">Stay&amp;Tobe</strain>
    </source>
</reference>
<protein>
    <submittedName>
        <fullName evidence="1">Uncharacterized protein</fullName>
    </submittedName>
</protein>
<reference evidence="1" key="2">
    <citation type="submission" date="2023-05" db="EMBL/GenBank/DDBJ databases">
        <authorList>
            <person name="Fouks B."/>
        </authorList>
    </citation>
    <scope>NUCLEOTIDE SEQUENCE</scope>
    <source>
        <strain evidence="1">Stay&amp;Tobe</strain>
        <tissue evidence="1">Testes</tissue>
    </source>
</reference>
<proteinExistence type="predicted"/>
<evidence type="ECO:0000313" key="1">
    <source>
        <dbReference type="EMBL" id="KAJ9582936.1"/>
    </source>
</evidence>
<gene>
    <name evidence="1" type="ORF">L9F63_022697</name>
</gene>
<evidence type="ECO:0000313" key="2">
    <source>
        <dbReference type="Proteomes" id="UP001233999"/>
    </source>
</evidence>
<accession>A0AAD7ZM74</accession>
<keyword evidence="2" id="KW-1185">Reference proteome</keyword>
<feature type="non-terminal residue" evidence="1">
    <location>
        <position position="1"/>
    </location>
</feature>
<dbReference type="EMBL" id="JASPKZ010007701">
    <property type="protein sequence ID" value="KAJ9582936.1"/>
    <property type="molecule type" value="Genomic_DNA"/>
</dbReference>
<organism evidence="1 2">
    <name type="scientific">Diploptera punctata</name>
    <name type="common">Pacific beetle cockroach</name>
    <dbReference type="NCBI Taxonomy" id="6984"/>
    <lineage>
        <taxon>Eukaryota</taxon>
        <taxon>Metazoa</taxon>
        <taxon>Ecdysozoa</taxon>
        <taxon>Arthropoda</taxon>
        <taxon>Hexapoda</taxon>
        <taxon>Insecta</taxon>
        <taxon>Pterygota</taxon>
        <taxon>Neoptera</taxon>
        <taxon>Polyneoptera</taxon>
        <taxon>Dictyoptera</taxon>
        <taxon>Blattodea</taxon>
        <taxon>Blaberoidea</taxon>
        <taxon>Blaberidae</taxon>
        <taxon>Diplopterinae</taxon>
        <taxon>Diploptera</taxon>
    </lineage>
</organism>
<name>A0AAD7ZM74_DIPPU</name>